<gene>
    <name evidence="1" type="primary">WBGene00275047</name>
</gene>
<accession>A0A8R1YTA0</accession>
<dbReference type="Proteomes" id="UP000005239">
    <property type="component" value="Unassembled WGS sequence"/>
</dbReference>
<keyword evidence="2" id="KW-1185">Reference proteome</keyword>
<dbReference type="EnsemblMetazoa" id="PPA36678.1">
    <property type="protein sequence ID" value="PPA36678.1"/>
    <property type="gene ID" value="WBGene00275047"/>
</dbReference>
<sequence>TFLFLLAVASGSLSILSDGERFLLIPLDSTNDLTRSESPSKPDWSPCDGIQARISRSKIDFRVWRTRAHGRLQHTPGFVFDLQRDSICVQLRQQSYREPREQDSSPAIATNPVMPRSLLFLLVMLPGAGPTQSVRRPDYAIDTGLPDAALTKYEKSGWLYRKLMEKDPYYHVPPKYLAEAKKLDTAFGKKSGLVSPDVLKEKIERHILPHQTHLRLSQPQQAQWASYRNPEMVKSALTKEESAKRIFAANPYMQYVSGGNPLDPYTAAKSAEGGTRLGPNLDELKARLPNTETRVVKPLGRQFQPPKPWETADGGKIPKRLAPLPFLDKANARREAANKVLGQKNPPGFVHWPQPAPKYLRDAEKYALSNEGRLKILENGGVRAAINSDNPVIKDATFRHYDQIEHLAPRRSEWEKAELMKETQRISEAFKWERIKDKLKDTNNHLVAHLKAAGKNLPQEFKKQKQYVVQKAKKIMTEHGRYGKNEMHAERNKLFRRERVSSHPMLAAWYAALLLEDGMEGHFPHISDKDNRHYGKPSPYAGGPYNPIQSTFNEHGPFRSWQPDRLSTKCIGTQYGHVDDKDCFTNNQWGAGWGMLPRQHSLSHPAEYQMAGGMQFSQEDRANQRRKWIKAGTMQHEIEQTARKDWQEEEEFHYPQRWSAYRRDDMPRFKVQGSKYKSSVFSHLVQATAPRSKNWNLQYVQDHEYPAPKTLGAYIPHNKDPKKGIRPFKEPPPNLQMSPDFPHMEGDLRRPDPSGSGAISNPMAALVYEEEKDLRNPRVTYQKSFGTNPQGLHPTDPGIPDIIMEGRVICYGDVGAKDAQISLIFGNYTKYIEDDRIGLNHISSAFTDDEGRFKLETTMDFAPHKLGVEIFHQCKESRREKLDGKGEQGFKQLELKYGDRRVYDLGLIDSSDPDYKWIRTERQIEGVEYQGEGRVPEMARLRPCIGNEDILDCVDEVGIDEKKGVSDLTMEEDVIEGKNLFGLDRDVPQFVRQIVRH</sequence>
<name>A0A2A6BPW3_PRIPA</name>
<protein>
    <submittedName>
        <fullName evidence="1">Uncharacterized protein</fullName>
    </submittedName>
</protein>
<evidence type="ECO:0000313" key="2">
    <source>
        <dbReference type="Proteomes" id="UP000005239"/>
    </source>
</evidence>
<organism evidence="1 2">
    <name type="scientific">Pristionchus pacificus</name>
    <name type="common">Parasitic nematode worm</name>
    <dbReference type="NCBI Taxonomy" id="54126"/>
    <lineage>
        <taxon>Eukaryota</taxon>
        <taxon>Metazoa</taxon>
        <taxon>Ecdysozoa</taxon>
        <taxon>Nematoda</taxon>
        <taxon>Chromadorea</taxon>
        <taxon>Rhabditida</taxon>
        <taxon>Rhabditina</taxon>
        <taxon>Diplogasteromorpha</taxon>
        <taxon>Diplogasteroidea</taxon>
        <taxon>Neodiplogasteridae</taxon>
        <taxon>Pristionchus</taxon>
    </lineage>
</organism>
<dbReference type="AlphaFoldDB" id="A0A2A6BPW3"/>
<proteinExistence type="predicted"/>
<reference evidence="1" key="2">
    <citation type="submission" date="2022-06" db="UniProtKB">
        <authorList>
            <consortium name="EnsemblMetazoa"/>
        </authorList>
    </citation>
    <scope>IDENTIFICATION</scope>
    <source>
        <strain evidence="1">PS312</strain>
    </source>
</reference>
<accession>A0A2A6BPW3</accession>
<reference evidence="2" key="1">
    <citation type="journal article" date="2008" name="Nat. Genet.">
        <title>The Pristionchus pacificus genome provides a unique perspective on nematode lifestyle and parasitism.</title>
        <authorList>
            <person name="Dieterich C."/>
            <person name="Clifton S.W."/>
            <person name="Schuster L.N."/>
            <person name="Chinwalla A."/>
            <person name="Delehaunty K."/>
            <person name="Dinkelacker I."/>
            <person name="Fulton L."/>
            <person name="Fulton R."/>
            <person name="Godfrey J."/>
            <person name="Minx P."/>
            <person name="Mitreva M."/>
            <person name="Roeseler W."/>
            <person name="Tian H."/>
            <person name="Witte H."/>
            <person name="Yang S.P."/>
            <person name="Wilson R.K."/>
            <person name="Sommer R.J."/>
        </authorList>
    </citation>
    <scope>NUCLEOTIDE SEQUENCE [LARGE SCALE GENOMIC DNA]</scope>
    <source>
        <strain evidence="2">PS312</strain>
    </source>
</reference>
<evidence type="ECO:0000313" key="1">
    <source>
        <dbReference type="EnsemblMetazoa" id="PPA36678.1"/>
    </source>
</evidence>